<comment type="caution">
    <text evidence="1">The sequence shown here is derived from an EMBL/GenBank/DDBJ whole genome shotgun (WGS) entry which is preliminary data.</text>
</comment>
<dbReference type="Pfam" id="PF13189">
    <property type="entry name" value="Cytidylate_kin2"/>
    <property type="match status" value="1"/>
</dbReference>
<dbReference type="InterPro" id="IPR027417">
    <property type="entry name" value="P-loop_NTPase"/>
</dbReference>
<dbReference type="STRING" id="1805209.AUJ73_03550"/>
<reference evidence="1 2" key="1">
    <citation type="journal article" date="2016" name="Environ. Microbiol.">
        <title>Genomic resolution of a cold subsurface aquifer community provides metabolic insights for novel microbes adapted to high CO concentrations.</title>
        <authorList>
            <person name="Probst A.J."/>
            <person name="Castelle C.J."/>
            <person name="Singh A."/>
            <person name="Brown C.T."/>
            <person name="Anantharaman K."/>
            <person name="Sharon I."/>
            <person name="Hug L.A."/>
            <person name="Burstein D."/>
            <person name="Emerson J.B."/>
            <person name="Thomas B.C."/>
            <person name="Banfield J.F."/>
        </authorList>
    </citation>
    <scope>NUCLEOTIDE SEQUENCE [LARGE SCALE GENOMIC DNA]</scope>
    <source>
        <strain evidence="1">CG1_02_37_22</strain>
    </source>
</reference>
<protein>
    <submittedName>
        <fullName evidence="1">Uncharacterized protein</fullName>
    </submittedName>
</protein>
<accession>A0A1J4TQS1</accession>
<evidence type="ECO:0000313" key="1">
    <source>
        <dbReference type="EMBL" id="OIO13609.1"/>
    </source>
</evidence>
<dbReference type="Proteomes" id="UP000183120">
    <property type="component" value="Unassembled WGS sequence"/>
</dbReference>
<dbReference type="EMBL" id="MNUY01000054">
    <property type="protein sequence ID" value="OIO13609.1"/>
    <property type="molecule type" value="Genomic_DNA"/>
</dbReference>
<sequence>MVKPYTPMKYKNITISGQAASGATTLSKSLASKLDWKLINAGELVRQYVKEKGILLENTSQTPDRYHLELDKFIADKLRTEKQLIVESWLSGFDAKNIPGVFKILVICPEDAVRIDRLVNRDKMTIDEAKYHLKIREKENLSKWEKLYHTIDFWNPSLFDLVVNTYENGPVETLNIALKTLEYTR</sequence>
<gene>
    <name evidence="1" type="ORF">AUJ73_03550</name>
</gene>
<dbReference type="SUPFAM" id="SSF52540">
    <property type="entry name" value="P-loop containing nucleoside triphosphate hydrolases"/>
    <property type="match status" value="1"/>
</dbReference>
<dbReference type="Gene3D" id="3.40.50.300">
    <property type="entry name" value="P-loop containing nucleotide triphosphate hydrolases"/>
    <property type="match status" value="1"/>
</dbReference>
<proteinExistence type="predicted"/>
<evidence type="ECO:0000313" key="2">
    <source>
        <dbReference type="Proteomes" id="UP000183120"/>
    </source>
</evidence>
<name>A0A1J4TQS1_9BACT</name>
<dbReference type="AlphaFoldDB" id="A0A1J4TQS1"/>
<organism evidence="1 2">
    <name type="scientific">Candidatus Gottesmanbacteria bacterium CG1_02_37_22</name>
    <dbReference type="NCBI Taxonomy" id="1805209"/>
    <lineage>
        <taxon>Bacteria</taxon>
        <taxon>Candidatus Gottesmaniibacteriota</taxon>
    </lineage>
</organism>